<feature type="domain" description="AMP-binding enzyme C-terminal" evidence="1">
    <location>
        <begin position="1"/>
        <end position="72"/>
    </location>
</feature>
<reference evidence="2" key="1">
    <citation type="journal article" date="2015" name="Nature">
        <title>Complex archaea that bridge the gap between prokaryotes and eukaryotes.</title>
        <authorList>
            <person name="Spang A."/>
            <person name="Saw J.H."/>
            <person name="Jorgensen S.L."/>
            <person name="Zaremba-Niedzwiedzka K."/>
            <person name="Martijn J."/>
            <person name="Lind A.E."/>
            <person name="van Eijk R."/>
            <person name="Schleper C."/>
            <person name="Guy L."/>
            <person name="Ettema T.J."/>
        </authorList>
    </citation>
    <scope>NUCLEOTIDE SEQUENCE</scope>
</reference>
<sequence>IEYMVNSHPHIVETAVIPVINGNSIKKELKITLVKVNNKAITHQEVSDFLYHNLAYFQVPRYIEFREKIPKGPSTEISKSILIKEWNEKKSRNNIWDFVTRNFLE</sequence>
<dbReference type="InterPro" id="IPR045851">
    <property type="entry name" value="AMP-bd_C_sf"/>
</dbReference>
<dbReference type="Gene3D" id="3.30.300.30">
    <property type="match status" value="1"/>
</dbReference>
<organism evidence="2">
    <name type="scientific">marine sediment metagenome</name>
    <dbReference type="NCBI Taxonomy" id="412755"/>
    <lineage>
        <taxon>unclassified sequences</taxon>
        <taxon>metagenomes</taxon>
        <taxon>ecological metagenomes</taxon>
    </lineage>
</organism>
<accession>A0A0F9K1S2</accession>
<dbReference type="EMBL" id="LAZR01008878">
    <property type="protein sequence ID" value="KKM76019.1"/>
    <property type="molecule type" value="Genomic_DNA"/>
</dbReference>
<name>A0A0F9K1S2_9ZZZZ</name>
<dbReference type="AlphaFoldDB" id="A0A0F9K1S2"/>
<dbReference type="Pfam" id="PF13193">
    <property type="entry name" value="AMP-binding_C"/>
    <property type="match status" value="1"/>
</dbReference>
<dbReference type="InterPro" id="IPR025110">
    <property type="entry name" value="AMP-bd_C"/>
</dbReference>
<protein>
    <recommendedName>
        <fullName evidence="1">AMP-binding enzyme C-terminal domain-containing protein</fullName>
    </recommendedName>
</protein>
<gene>
    <name evidence="2" type="ORF">LCGC14_1384410</name>
</gene>
<dbReference type="SUPFAM" id="SSF56801">
    <property type="entry name" value="Acetyl-CoA synthetase-like"/>
    <property type="match status" value="1"/>
</dbReference>
<evidence type="ECO:0000259" key="1">
    <source>
        <dbReference type="Pfam" id="PF13193"/>
    </source>
</evidence>
<proteinExistence type="predicted"/>
<comment type="caution">
    <text evidence="2">The sequence shown here is derived from an EMBL/GenBank/DDBJ whole genome shotgun (WGS) entry which is preliminary data.</text>
</comment>
<evidence type="ECO:0000313" key="2">
    <source>
        <dbReference type="EMBL" id="KKM76019.1"/>
    </source>
</evidence>
<feature type="non-terminal residue" evidence="2">
    <location>
        <position position="1"/>
    </location>
</feature>